<accession>A0AAD6J682</accession>
<evidence type="ECO:0000313" key="2">
    <source>
        <dbReference type="EMBL" id="KAJ6264846.1"/>
    </source>
</evidence>
<protein>
    <recommendedName>
        <fullName evidence="1">F-box domain-containing protein</fullName>
    </recommendedName>
</protein>
<feature type="domain" description="F-box" evidence="1">
    <location>
        <begin position="91"/>
        <end position="124"/>
    </location>
</feature>
<organism evidence="2 3">
    <name type="scientific">Drechslerella dactyloides</name>
    <name type="common">Nematode-trapping fungus</name>
    <name type="synonym">Arthrobotrys dactyloides</name>
    <dbReference type="NCBI Taxonomy" id="74499"/>
    <lineage>
        <taxon>Eukaryota</taxon>
        <taxon>Fungi</taxon>
        <taxon>Dikarya</taxon>
        <taxon>Ascomycota</taxon>
        <taxon>Pezizomycotina</taxon>
        <taxon>Orbiliomycetes</taxon>
        <taxon>Orbiliales</taxon>
        <taxon>Orbiliaceae</taxon>
        <taxon>Drechslerella</taxon>
    </lineage>
</organism>
<keyword evidence="3" id="KW-1185">Reference proteome</keyword>
<dbReference type="EMBL" id="JAQGDS010000001">
    <property type="protein sequence ID" value="KAJ6264846.1"/>
    <property type="molecule type" value="Genomic_DNA"/>
</dbReference>
<dbReference type="AlphaFoldDB" id="A0AAD6J682"/>
<reference evidence="2" key="1">
    <citation type="submission" date="2023-01" db="EMBL/GenBank/DDBJ databases">
        <title>The chitinases involved in constricting ring structure development in the nematode-trapping fungus Drechslerella dactyloides.</title>
        <authorList>
            <person name="Wang R."/>
            <person name="Zhang L."/>
            <person name="Tang P."/>
            <person name="Li S."/>
            <person name="Liang L."/>
        </authorList>
    </citation>
    <scope>NUCLEOTIDE SEQUENCE</scope>
    <source>
        <strain evidence="2">YMF1.00031</strain>
    </source>
</reference>
<proteinExistence type="predicted"/>
<dbReference type="InterPro" id="IPR036047">
    <property type="entry name" value="F-box-like_dom_sf"/>
</dbReference>
<dbReference type="Proteomes" id="UP001221413">
    <property type="component" value="Unassembled WGS sequence"/>
</dbReference>
<dbReference type="SUPFAM" id="SSF81383">
    <property type="entry name" value="F-box domain"/>
    <property type="match status" value="1"/>
</dbReference>
<sequence>MAAGSSHLERKFDSLRSTITLPSFLARGRHSKRTTASPCDTLSNYKSSNDHGLHVVTEKKPAAAARAMNSSTTTTTSLSSSNSTHLIFLIPEIVEQILLGVPAIDVQTTCRCVCKAWKDLIETSSPALRYYATTGLRLSTIQSHRSTDSDCNDTRYPPEACLLDSQVDLGLDLDGLEADYYDLALDIDLDPLLHLDQPPPHITPLAVQVINMFWKKLVRSALITTEHDNFIFPRRDSVGNDRDVDCLDLFLCPFTLLWYFVRLPFKWTLPLIRPLERDRRRVVTTAEKLCKQFAPITRKIAFAPPGTLDKISVDVEMRTNWTALPYRKKSRRRTLIANPYGMPAPYFHVMAELTRVVFDDTPIPLSYSSGPGGHAVVLVDLDYRFRTRIVARERLALESYEPYDVEVGDRERQYFGIYTSS</sequence>
<dbReference type="Pfam" id="PF00646">
    <property type="entry name" value="F-box"/>
    <property type="match status" value="1"/>
</dbReference>
<dbReference type="Gene3D" id="1.20.1280.50">
    <property type="match status" value="1"/>
</dbReference>
<evidence type="ECO:0000313" key="3">
    <source>
        <dbReference type="Proteomes" id="UP001221413"/>
    </source>
</evidence>
<dbReference type="InterPro" id="IPR001810">
    <property type="entry name" value="F-box_dom"/>
</dbReference>
<comment type="caution">
    <text evidence="2">The sequence shown here is derived from an EMBL/GenBank/DDBJ whole genome shotgun (WGS) entry which is preliminary data.</text>
</comment>
<name>A0AAD6J682_DREDA</name>
<evidence type="ECO:0000259" key="1">
    <source>
        <dbReference type="Pfam" id="PF00646"/>
    </source>
</evidence>
<gene>
    <name evidence="2" type="ORF">Dda_0999</name>
</gene>